<proteinExistence type="predicted"/>
<organism evidence="1 2">
    <name type="scientific">Massilia norwichensis</name>
    <dbReference type="NCBI Taxonomy" id="1442366"/>
    <lineage>
        <taxon>Bacteria</taxon>
        <taxon>Pseudomonadati</taxon>
        <taxon>Pseudomonadota</taxon>
        <taxon>Betaproteobacteria</taxon>
        <taxon>Burkholderiales</taxon>
        <taxon>Oxalobacteraceae</taxon>
        <taxon>Telluria group</taxon>
        <taxon>Massilia</taxon>
    </lineage>
</organism>
<dbReference type="EMBL" id="JANUGX010000004">
    <property type="protein sequence ID" value="MCS0588487.1"/>
    <property type="molecule type" value="Genomic_DNA"/>
</dbReference>
<comment type="caution">
    <text evidence="1">The sequence shown here is derived from an EMBL/GenBank/DDBJ whole genome shotgun (WGS) entry which is preliminary data.</text>
</comment>
<keyword evidence="2" id="KW-1185">Reference proteome</keyword>
<accession>A0ABT2A2S5</accession>
<dbReference type="Proteomes" id="UP001205560">
    <property type="component" value="Unassembled WGS sequence"/>
</dbReference>
<name>A0ABT2A2S5_9BURK</name>
<evidence type="ECO:0000313" key="2">
    <source>
        <dbReference type="Proteomes" id="UP001205560"/>
    </source>
</evidence>
<protein>
    <submittedName>
        <fullName evidence="1">DUF2004 domain-containing protein</fullName>
    </submittedName>
</protein>
<gene>
    <name evidence="1" type="ORF">NX782_04660</name>
</gene>
<reference evidence="1 2" key="1">
    <citation type="submission" date="2022-08" db="EMBL/GenBank/DDBJ databases">
        <title>Reclassification of Massilia species as members of the genera Telluria, Duganella, Pseudoduganella, Mokoshia gen. nov. and Zemynaea gen. nov. using orthogonal and non-orthogonal genome-based approaches.</title>
        <authorList>
            <person name="Bowman J.P."/>
        </authorList>
    </citation>
    <scope>NUCLEOTIDE SEQUENCE [LARGE SCALE GENOMIC DNA]</scope>
    <source>
        <strain evidence="1 2">LMG 28164</strain>
    </source>
</reference>
<evidence type="ECO:0000313" key="1">
    <source>
        <dbReference type="EMBL" id="MCS0588487.1"/>
    </source>
</evidence>
<sequence length="111" mass="12601">MTDQAAELSRRESAARQAIKNGFDMEDEESGVAMFVAFHLEELPSDYWQQHLHTARPDPSAVLDILELHAHWGESDEMEYLDFTLPGKVTDYVVSVRFDGKGKIVEISMES</sequence>
<dbReference type="RefSeq" id="WP_258844256.1">
    <property type="nucleotide sequence ID" value="NZ_JANUGX010000004.1"/>
</dbReference>